<gene>
    <name evidence="1" type="ORF">O5404_04290</name>
</gene>
<protein>
    <recommendedName>
        <fullName evidence="3">DUF3890 domain-containing protein</fullName>
    </recommendedName>
</protein>
<dbReference type="Proteomes" id="UP001164513">
    <property type="component" value="Chromosome"/>
</dbReference>
<dbReference type="EMBL" id="CP114720">
    <property type="protein sequence ID" value="WAZ72203.1"/>
    <property type="molecule type" value="Genomic_DNA"/>
</dbReference>
<accession>A0AAX3JNL7</accession>
<name>A0AAX3JNL7_9SPIR</name>
<proteinExistence type="predicted"/>
<dbReference type="AlphaFoldDB" id="A0AAX3JNL7"/>
<sequence length="97" mass="11495">MLYKRYFDLDGFMGKSVKLSVCHMTSFKVCALISILDNLFEKNHLHKILNYYGLHKEDIFMAVQLFLIYCYEKLDNGQLEEYLNISIRKREGGKSLF</sequence>
<dbReference type="RefSeq" id="WP_152305570.1">
    <property type="nucleotide sequence ID" value="NZ_CP046388.1"/>
</dbReference>
<evidence type="ECO:0000313" key="2">
    <source>
        <dbReference type="Proteomes" id="UP001164513"/>
    </source>
</evidence>
<evidence type="ECO:0008006" key="3">
    <source>
        <dbReference type="Google" id="ProtNLM"/>
    </source>
</evidence>
<organism evidence="1 2">
    <name type="scientific">Borrelia miyamotoi</name>
    <dbReference type="NCBI Taxonomy" id="47466"/>
    <lineage>
        <taxon>Bacteria</taxon>
        <taxon>Pseudomonadati</taxon>
        <taxon>Spirochaetota</taxon>
        <taxon>Spirochaetia</taxon>
        <taxon>Spirochaetales</taxon>
        <taxon>Borreliaceae</taxon>
        <taxon>Borrelia</taxon>
    </lineage>
</organism>
<reference evidence="1" key="1">
    <citation type="submission" date="2022-12" db="EMBL/GenBank/DDBJ databases">
        <title>B. miyamotoi WGS.</title>
        <authorList>
            <person name="Gabriele M."/>
            <person name="Kuleshov K.V."/>
            <person name="Hepner S."/>
            <person name="Hoornstra D."/>
            <person name="Hovius J.W."/>
            <person name="Platonov A.E."/>
            <person name="Fingerle V."/>
            <person name="Strube C."/>
        </authorList>
    </citation>
    <scope>NUCLEOTIDE SEQUENCE</scope>
    <source>
        <strain evidence="1">ZStruIII14-9</strain>
    </source>
</reference>
<evidence type="ECO:0000313" key="1">
    <source>
        <dbReference type="EMBL" id="WAZ72203.1"/>
    </source>
</evidence>